<dbReference type="OrthoDB" id="4410706at2"/>
<accession>A0A1V3U5R7</accession>
<dbReference type="AlphaFoldDB" id="A0A1V3U5R7"/>
<reference evidence="1 2" key="1">
    <citation type="submission" date="2016-11" db="EMBL/GenBank/DDBJ databases">
        <title>Genome sequence and comparative genomic analysis of clinical strain Elizabethkingia meningoseptica 61421 PRCM.</title>
        <authorList>
            <person name="Wang M."/>
            <person name="Hu S."/>
            <person name="Cao L."/>
            <person name="Jiang T."/>
            <person name="Zhou Y."/>
            <person name="Ming D."/>
        </authorList>
    </citation>
    <scope>NUCLEOTIDE SEQUENCE [LARGE SCALE GENOMIC DNA]</scope>
    <source>
        <strain evidence="1 2">61421 PRCM</strain>
    </source>
</reference>
<name>A0A1V3U5R7_ELIME</name>
<dbReference type="Proteomes" id="UP000188947">
    <property type="component" value="Unassembled WGS sequence"/>
</dbReference>
<dbReference type="Gene3D" id="2.115.10.20">
    <property type="entry name" value="Glycosyl hydrolase domain, family 43"/>
    <property type="match status" value="1"/>
</dbReference>
<proteinExistence type="predicted"/>
<protein>
    <submittedName>
        <fullName evidence="1">Uncharacterized protein</fullName>
    </submittedName>
</protein>
<sequence>MKKIIFFNIIALLLLVSCSREEETFYAEQEAVVPNTGKKIDILPDYLTDKGIINISMVATGNYTGIYDSRFLKDITGGNSSYCHPDVLYFPQGFNGYKYWMVFTPYFGAVGMTHESIRFENPTVVVSNDGINWTAPMGIKNPLQCTPSPQESIIEKKGQTKQGYWSDVDWVYVNNKFYLYYRGSAITAKALKDRGAKSQNNRVKLQKNASRNIMQQTSTDGIHWTPMEAVINSNKPYTPDDNILVSPSMIHNGSQFISYEVDNNTGKKNFKGNDPSYIIKRTSVDGLNFSTFTRSKIVNFATKPWLDVDPGYAPWHIQAAYVDGYYFLCIAIGYVKSSTAEALYMAYSKDGTNFVVFPKPMVEKNAYRSAVFPMNSDNETIRMGAVIGLKSGVFKYREFTLNKEKLDKGLEAK</sequence>
<evidence type="ECO:0000313" key="2">
    <source>
        <dbReference type="Proteomes" id="UP000188947"/>
    </source>
</evidence>
<dbReference type="RefSeq" id="WP_069215308.1">
    <property type="nucleotide sequence ID" value="NZ_CP016378.1"/>
</dbReference>
<evidence type="ECO:0000313" key="1">
    <source>
        <dbReference type="EMBL" id="OOH97739.1"/>
    </source>
</evidence>
<comment type="caution">
    <text evidence="1">The sequence shown here is derived from an EMBL/GenBank/DDBJ whole genome shotgun (WGS) entry which is preliminary data.</text>
</comment>
<keyword evidence="2" id="KW-1185">Reference proteome</keyword>
<dbReference type="STRING" id="238.BBD35_03860"/>
<dbReference type="InterPro" id="IPR023296">
    <property type="entry name" value="Glyco_hydro_beta-prop_sf"/>
</dbReference>
<organism evidence="1 2">
    <name type="scientific">Elizabethkingia meningoseptica</name>
    <name type="common">Chryseobacterium meningosepticum</name>
    <dbReference type="NCBI Taxonomy" id="238"/>
    <lineage>
        <taxon>Bacteria</taxon>
        <taxon>Pseudomonadati</taxon>
        <taxon>Bacteroidota</taxon>
        <taxon>Flavobacteriia</taxon>
        <taxon>Flavobacteriales</taxon>
        <taxon>Weeksellaceae</taxon>
        <taxon>Elizabethkingia</taxon>
    </lineage>
</organism>
<gene>
    <name evidence="1" type="ORF">BMF97_00250</name>
</gene>
<dbReference type="eggNOG" id="ENOG5033HEZ">
    <property type="taxonomic scope" value="Bacteria"/>
</dbReference>
<dbReference type="SUPFAM" id="SSF75005">
    <property type="entry name" value="Arabinanase/levansucrase/invertase"/>
    <property type="match status" value="1"/>
</dbReference>
<dbReference type="PROSITE" id="PS51257">
    <property type="entry name" value="PROKAR_LIPOPROTEIN"/>
    <property type="match status" value="1"/>
</dbReference>
<dbReference type="EMBL" id="MPOG01000001">
    <property type="protein sequence ID" value="OOH97739.1"/>
    <property type="molecule type" value="Genomic_DNA"/>
</dbReference>